<dbReference type="InterPro" id="IPR007325">
    <property type="entry name" value="KFase/CYL"/>
</dbReference>
<sequence length="206" mass="22914">MKIIDISIPIYEGMPTYMDNPANQPIIKTKTHGYITDTNVQMNIHTGTHIDAPLHMIEEGETIETIELSRLVRSCKVLDLTHVNDRITAADLQDFPIVKDDFLLLKTKNSFGETSAMEFIFLAEDGAQYLIDKGIDGVGIDTLGIERSQTGHPTHKALFSNDVLIVEGLNLKEVYEGEYTMICAPIKLQNTEAAPARVMLIEGNLL</sequence>
<name>A0ABS7K0Y2_9BACI</name>
<dbReference type="PANTHER" id="PTHR31118:SF12">
    <property type="entry name" value="CYCLASE-LIKE PROTEIN 2"/>
    <property type="match status" value="1"/>
</dbReference>
<comment type="caution">
    <text evidence="1">The sequence shown here is derived from an EMBL/GenBank/DDBJ whole genome shotgun (WGS) entry which is preliminary data.</text>
</comment>
<dbReference type="RefSeq" id="WP_221871317.1">
    <property type="nucleotide sequence ID" value="NZ_JACWFH010000007.1"/>
</dbReference>
<reference evidence="1 2" key="1">
    <citation type="submission" date="2020-07" db="EMBL/GenBank/DDBJ databases">
        <title>Fungal Genomes of the International Space Station.</title>
        <authorList>
            <person name="Seuylemezian A."/>
            <person name="Singh N.K."/>
            <person name="Wood J."/>
            <person name="Venkateswaran K."/>
        </authorList>
    </citation>
    <scope>NUCLEOTIDE SEQUENCE [LARGE SCALE GENOMIC DNA]</scope>
    <source>
        <strain evidence="1 2">PL-B2</strain>
    </source>
</reference>
<evidence type="ECO:0000313" key="2">
    <source>
        <dbReference type="Proteomes" id="UP000769780"/>
    </source>
</evidence>
<protein>
    <submittedName>
        <fullName evidence="1">Cyclase family protein</fullName>
    </submittedName>
</protein>
<dbReference type="InterPro" id="IPR037175">
    <property type="entry name" value="KFase_sf"/>
</dbReference>
<dbReference type="SUPFAM" id="SSF102198">
    <property type="entry name" value="Putative cyclase"/>
    <property type="match status" value="1"/>
</dbReference>
<keyword evidence="2" id="KW-1185">Reference proteome</keyword>
<organism evidence="1 2">
    <name type="scientific">Mesobacillus maritimus</name>
    <dbReference type="NCBI Taxonomy" id="1643336"/>
    <lineage>
        <taxon>Bacteria</taxon>
        <taxon>Bacillati</taxon>
        <taxon>Bacillota</taxon>
        <taxon>Bacilli</taxon>
        <taxon>Bacillales</taxon>
        <taxon>Bacillaceae</taxon>
        <taxon>Mesobacillus</taxon>
    </lineage>
</organism>
<dbReference type="Proteomes" id="UP000769780">
    <property type="component" value="Unassembled WGS sequence"/>
</dbReference>
<dbReference type="PANTHER" id="PTHR31118">
    <property type="entry name" value="CYCLASE-LIKE PROTEIN 2"/>
    <property type="match status" value="1"/>
</dbReference>
<dbReference type="EMBL" id="JACWFH010000007">
    <property type="protein sequence ID" value="MBY0095913.1"/>
    <property type="molecule type" value="Genomic_DNA"/>
</dbReference>
<accession>A0ABS7K0Y2</accession>
<proteinExistence type="predicted"/>
<dbReference type="Gene3D" id="3.50.30.50">
    <property type="entry name" value="Putative cyclase"/>
    <property type="match status" value="1"/>
</dbReference>
<evidence type="ECO:0000313" key="1">
    <source>
        <dbReference type="EMBL" id="MBY0095913.1"/>
    </source>
</evidence>
<dbReference type="Pfam" id="PF04199">
    <property type="entry name" value="Cyclase"/>
    <property type="match status" value="1"/>
</dbReference>
<gene>
    <name evidence="1" type="ORF">H0185_03720</name>
</gene>